<organism evidence="2 3">
    <name type="scientific">Lactuca sativa</name>
    <name type="common">Garden lettuce</name>
    <dbReference type="NCBI Taxonomy" id="4236"/>
    <lineage>
        <taxon>Eukaryota</taxon>
        <taxon>Viridiplantae</taxon>
        <taxon>Streptophyta</taxon>
        <taxon>Embryophyta</taxon>
        <taxon>Tracheophyta</taxon>
        <taxon>Spermatophyta</taxon>
        <taxon>Magnoliopsida</taxon>
        <taxon>eudicotyledons</taxon>
        <taxon>Gunneridae</taxon>
        <taxon>Pentapetalae</taxon>
        <taxon>asterids</taxon>
        <taxon>campanulids</taxon>
        <taxon>Asterales</taxon>
        <taxon>Asteraceae</taxon>
        <taxon>Cichorioideae</taxon>
        <taxon>Cichorieae</taxon>
        <taxon>Lactucinae</taxon>
        <taxon>Lactuca</taxon>
    </lineage>
</organism>
<name>A0A9R1VQL9_LACSA</name>
<feature type="domain" description="F-box/LRR-repeat protein 15/At3g58940/PEG3-like LRR" evidence="1">
    <location>
        <begin position="8"/>
        <end position="142"/>
    </location>
</feature>
<dbReference type="EMBL" id="NBSK02000004">
    <property type="protein sequence ID" value="KAJ0209130.1"/>
    <property type="molecule type" value="Genomic_DNA"/>
</dbReference>
<dbReference type="Proteomes" id="UP000235145">
    <property type="component" value="Unassembled WGS sequence"/>
</dbReference>
<dbReference type="OrthoDB" id="1919832at2759"/>
<proteinExistence type="predicted"/>
<protein>
    <recommendedName>
        <fullName evidence="1">F-box/LRR-repeat protein 15/At3g58940/PEG3-like LRR domain-containing protein</fullName>
    </recommendedName>
</protein>
<evidence type="ECO:0000259" key="1">
    <source>
        <dbReference type="Pfam" id="PF24758"/>
    </source>
</evidence>
<reference evidence="2 3" key="1">
    <citation type="journal article" date="2017" name="Nat. Commun.">
        <title>Genome assembly with in vitro proximity ligation data and whole-genome triplication in lettuce.</title>
        <authorList>
            <person name="Reyes-Chin-Wo S."/>
            <person name="Wang Z."/>
            <person name="Yang X."/>
            <person name="Kozik A."/>
            <person name="Arikit S."/>
            <person name="Song C."/>
            <person name="Xia L."/>
            <person name="Froenicke L."/>
            <person name="Lavelle D.O."/>
            <person name="Truco M.J."/>
            <person name="Xia R."/>
            <person name="Zhu S."/>
            <person name="Xu C."/>
            <person name="Xu H."/>
            <person name="Xu X."/>
            <person name="Cox K."/>
            <person name="Korf I."/>
            <person name="Meyers B.C."/>
            <person name="Michelmore R.W."/>
        </authorList>
    </citation>
    <scope>NUCLEOTIDE SEQUENCE [LARGE SCALE GENOMIC DNA]</scope>
    <source>
        <strain evidence="3">cv. Salinas</strain>
        <tissue evidence="2">Seedlings</tissue>
    </source>
</reference>
<dbReference type="PANTHER" id="PTHR31900">
    <property type="entry name" value="F-BOX/RNI SUPERFAMILY PROTEIN-RELATED"/>
    <property type="match status" value="1"/>
</dbReference>
<sequence>MVPKSSLSKWIDKAVKLNVCELDINVQLFDLPLSLFTCKTLTNLKVFARYRNFGVLNVPPLVILPCLKTLDISVHSKRLVKAFRLINGCPVLESLSLLILPQEVGDYNFNIPTLKRLELRTNDFISRHKVVLNLPNLEYLYVDGMLGSNFVMEDLSSTISD</sequence>
<dbReference type="InterPro" id="IPR050232">
    <property type="entry name" value="FBL13/AtMIF1-like"/>
</dbReference>
<dbReference type="SUPFAM" id="SSF52058">
    <property type="entry name" value="L domain-like"/>
    <property type="match status" value="1"/>
</dbReference>
<dbReference type="Gramene" id="rna-gnl|WGS:NBSK|LSAT_4X29001_mrna">
    <property type="protein sequence ID" value="cds-PLY83673.1"/>
    <property type="gene ID" value="gene-LSAT_4X29001"/>
</dbReference>
<evidence type="ECO:0000313" key="2">
    <source>
        <dbReference type="EMBL" id="KAJ0209130.1"/>
    </source>
</evidence>
<keyword evidence="3" id="KW-1185">Reference proteome</keyword>
<accession>A0A9R1VQL9</accession>
<dbReference type="InterPro" id="IPR032675">
    <property type="entry name" value="LRR_dom_sf"/>
</dbReference>
<dbReference type="InterPro" id="IPR055411">
    <property type="entry name" value="LRR_FXL15/At3g58940/PEG3-like"/>
</dbReference>
<dbReference type="Pfam" id="PF24758">
    <property type="entry name" value="LRR_At5g56370"/>
    <property type="match status" value="1"/>
</dbReference>
<comment type="caution">
    <text evidence="2">The sequence shown here is derived from an EMBL/GenBank/DDBJ whole genome shotgun (WGS) entry which is preliminary data.</text>
</comment>
<dbReference type="PANTHER" id="PTHR31900:SF31">
    <property type="entry name" value="F-BOX_LRR-REPEAT PROTEIN 13-LIKE"/>
    <property type="match status" value="1"/>
</dbReference>
<dbReference type="AlphaFoldDB" id="A0A9R1VQL9"/>
<evidence type="ECO:0000313" key="3">
    <source>
        <dbReference type="Proteomes" id="UP000235145"/>
    </source>
</evidence>
<gene>
    <name evidence="2" type="ORF">LSAT_V11C400168470</name>
</gene>
<dbReference type="Gene3D" id="3.80.10.10">
    <property type="entry name" value="Ribonuclease Inhibitor"/>
    <property type="match status" value="1"/>
</dbReference>